<protein>
    <submittedName>
        <fullName evidence="1">Uncharacterized protein</fullName>
    </submittedName>
</protein>
<proteinExistence type="predicted"/>
<accession>A0A5M9JBV7</accession>
<evidence type="ECO:0000313" key="1">
    <source>
        <dbReference type="EMBL" id="KAA8565146.1"/>
    </source>
</evidence>
<comment type="caution">
    <text evidence="1">The sequence shown here is derived from an EMBL/GenBank/DDBJ whole genome shotgun (WGS) entry which is preliminary data.</text>
</comment>
<reference evidence="1 2" key="1">
    <citation type="submission" date="2019-06" db="EMBL/GenBank/DDBJ databases">
        <title>Genome Sequence of the Brown Rot Fungal Pathogen Monilinia fructicola.</title>
        <authorList>
            <person name="De Miccolis Angelini R.M."/>
            <person name="Landi L."/>
            <person name="Abate D."/>
            <person name="Pollastro S."/>
            <person name="Romanazzi G."/>
            <person name="Faretra F."/>
        </authorList>
    </citation>
    <scope>NUCLEOTIDE SEQUENCE [LARGE SCALE GENOMIC DNA]</scope>
    <source>
        <strain evidence="1 2">Mfrc123</strain>
    </source>
</reference>
<dbReference type="AlphaFoldDB" id="A0A5M9JBV7"/>
<evidence type="ECO:0000313" key="2">
    <source>
        <dbReference type="Proteomes" id="UP000322873"/>
    </source>
</evidence>
<name>A0A5M9JBV7_MONFR</name>
<gene>
    <name evidence="1" type="ORF">EYC84_010892</name>
</gene>
<keyword evidence="2" id="KW-1185">Reference proteome</keyword>
<dbReference type="EMBL" id="VICG01000014">
    <property type="protein sequence ID" value="KAA8565146.1"/>
    <property type="molecule type" value="Genomic_DNA"/>
</dbReference>
<dbReference type="Proteomes" id="UP000322873">
    <property type="component" value="Unassembled WGS sequence"/>
</dbReference>
<sequence>MKEVYSIPYTHIISITHPLPSACFPCQPRSTHHTHGKGLDNNYTFKVSRFVWGYHEEFLVQSVCFAI</sequence>
<organism evidence="1 2">
    <name type="scientific">Monilinia fructicola</name>
    <name type="common">Brown rot fungus</name>
    <name type="synonym">Ciboria fructicola</name>
    <dbReference type="NCBI Taxonomy" id="38448"/>
    <lineage>
        <taxon>Eukaryota</taxon>
        <taxon>Fungi</taxon>
        <taxon>Dikarya</taxon>
        <taxon>Ascomycota</taxon>
        <taxon>Pezizomycotina</taxon>
        <taxon>Leotiomycetes</taxon>
        <taxon>Helotiales</taxon>
        <taxon>Sclerotiniaceae</taxon>
        <taxon>Monilinia</taxon>
    </lineage>
</organism>